<evidence type="ECO:0000256" key="6">
    <source>
        <dbReference type="SAM" id="Phobius"/>
    </source>
</evidence>
<accession>E4KQA8</accession>
<proteinExistence type="inferred from homology"/>
<feature type="transmembrane region" description="Helical" evidence="6">
    <location>
        <begin position="243"/>
        <end position="261"/>
    </location>
</feature>
<feature type="transmembrane region" description="Helical" evidence="6">
    <location>
        <begin position="87"/>
        <end position="103"/>
    </location>
</feature>
<keyword evidence="3 6" id="KW-0812">Transmembrane</keyword>
<dbReference type="OrthoDB" id="9808500at2"/>
<protein>
    <submittedName>
        <fullName evidence="7">Putative TIGR00297 family protein</fullName>
    </submittedName>
</protein>
<dbReference type="PANTHER" id="PTHR13353:SF5">
    <property type="entry name" value="TRANSMEMBRANE PROTEIN 19"/>
    <property type="match status" value="1"/>
</dbReference>
<dbReference type="AlphaFoldDB" id="E4KQA8"/>
<name>E4KQA8_9LACT</name>
<dbReference type="Proteomes" id="UP000005990">
    <property type="component" value="Unassembled WGS sequence"/>
</dbReference>
<dbReference type="EMBL" id="AENN01000016">
    <property type="protein sequence ID" value="EFR30881.1"/>
    <property type="molecule type" value="Genomic_DNA"/>
</dbReference>
<feature type="transmembrane region" description="Helical" evidence="6">
    <location>
        <begin position="44"/>
        <end position="66"/>
    </location>
</feature>
<dbReference type="STRING" id="908337.HMPREF9257_1709"/>
<organism evidence="7 8">
    <name type="scientific">Eremococcus coleocola ACS-139-V-Col8</name>
    <dbReference type="NCBI Taxonomy" id="908337"/>
    <lineage>
        <taxon>Bacteria</taxon>
        <taxon>Bacillati</taxon>
        <taxon>Bacillota</taxon>
        <taxon>Bacilli</taxon>
        <taxon>Lactobacillales</taxon>
        <taxon>Aerococcaceae</taxon>
        <taxon>Eremococcus</taxon>
    </lineage>
</organism>
<dbReference type="RefSeq" id="WP_006418667.1">
    <property type="nucleotide sequence ID" value="NZ_AENN01000016.1"/>
</dbReference>
<evidence type="ECO:0000256" key="5">
    <source>
        <dbReference type="ARBA" id="ARBA00023136"/>
    </source>
</evidence>
<keyword evidence="4 6" id="KW-1133">Transmembrane helix</keyword>
<evidence type="ECO:0000313" key="8">
    <source>
        <dbReference type="Proteomes" id="UP000005990"/>
    </source>
</evidence>
<feature type="transmembrane region" description="Helical" evidence="6">
    <location>
        <begin position="20"/>
        <end position="38"/>
    </location>
</feature>
<evidence type="ECO:0000256" key="4">
    <source>
        <dbReference type="ARBA" id="ARBA00022989"/>
    </source>
</evidence>
<gene>
    <name evidence="7" type="ORF">HMPREF9257_1709</name>
</gene>
<comment type="caution">
    <text evidence="7">The sequence shown here is derived from an EMBL/GenBank/DDBJ whole genome shotgun (WGS) entry which is preliminary data.</text>
</comment>
<dbReference type="eggNOG" id="COG1836">
    <property type="taxonomic scope" value="Bacteria"/>
</dbReference>
<dbReference type="PANTHER" id="PTHR13353">
    <property type="entry name" value="TRANSMEMBRANE PROTEIN 19"/>
    <property type="match status" value="1"/>
</dbReference>
<dbReference type="InterPro" id="IPR002794">
    <property type="entry name" value="DUF92_TMEM19"/>
</dbReference>
<dbReference type="GO" id="GO:0016020">
    <property type="term" value="C:membrane"/>
    <property type="evidence" value="ECO:0007669"/>
    <property type="project" value="UniProtKB-SubCell"/>
</dbReference>
<comment type="subcellular location">
    <subcellularLocation>
        <location evidence="1">Membrane</location>
        <topology evidence="1">Multi-pass membrane protein</topology>
    </subcellularLocation>
</comment>
<evidence type="ECO:0000313" key="7">
    <source>
        <dbReference type="EMBL" id="EFR30881.1"/>
    </source>
</evidence>
<comment type="similarity">
    <text evidence="2">Belongs to the TMEM19 family.</text>
</comment>
<keyword evidence="5 6" id="KW-0472">Membrane</keyword>
<dbReference type="Pfam" id="PF01940">
    <property type="entry name" value="DUF92"/>
    <property type="match status" value="1"/>
</dbReference>
<evidence type="ECO:0000256" key="1">
    <source>
        <dbReference type="ARBA" id="ARBA00004141"/>
    </source>
</evidence>
<evidence type="ECO:0000256" key="3">
    <source>
        <dbReference type="ARBA" id="ARBA00022692"/>
    </source>
</evidence>
<evidence type="ECO:0000256" key="2">
    <source>
        <dbReference type="ARBA" id="ARBA00009012"/>
    </source>
</evidence>
<sequence length="262" mass="28186">MLAILINLVLSIGAYLNRKLTGLGAITASIVGYLYVLFGGWPAWFLLIFFFGASIIISLIKKTLALNHDDNSLTQTEVSKGRSAKQVLANSILGLGCLAGYYYQGNPLWWVLMAASIANSSADTWASEIGIISSKSPLYLVGGQEVAPGLSGGVSILGNLASLGGAFYIASLAGLLTNFGISFSAFLLIFLSGCLCSIIDSLMGQFLQAIYQDDQTQVLYESPGPDRHLIRGYPWMTNNLVNLLSNLLVLGLDFLLMFTFFN</sequence>
<keyword evidence="8" id="KW-1185">Reference proteome</keyword>
<reference evidence="7 8" key="1">
    <citation type="submission" date="2010-10" db="EMBL/GenBank/DDBJ databases">
        <authorList>
            <person name="Durkin A.S."/>
            <person name="Madupu R."/>
            <person name="Torralba M."/>
            <person name="Gillis M."/>
            <person name="Methe B."/>
            <person name="Sutton G."/>
            <person name="Nelson K.E."/>
        </authorList>
    </citation>
    <scope>NUCLEOTIDE SEQUENCE [LARGE SCALE GENOMIC DNA]</scope>
    <source>
        <strain evidence="7 8">ACS-139-V-Col8</strain>
    </source>
</reference>